<gene>
    <name evidence="1" type="ORF">INF35_00985</name>
</gene>
<name>A0ABR9QZS3_9FIRM</name>
<proteinExistence type="predicted"/>
<comment type="caution">
    <text evidence="1">The sequence shown here is derived from an EMBL/GenBank/DDBJ whole genome shotgun (WGS) entry which is preliminary data.</text>
</comment>
<sequence length="73" mass="8235">MNSQKVYTFPVVLSLQKGRFSPEMRDFLLFEGDVPFLNFPKKTSRHFALALSSAAAKLWQTLLHSASFPSGFP</sequence>
<protein>
    <submittedName>
        <fullName evidence="1">Uncharacterized protein</fullName>
    </submittedName>
</protein>
<dbReference type="Proteomes" id="UP000768567">
    <property type="component" value="Unassembled WGS sequence"/>
</dbReference>
<reference evidence="1 2" key="1">
    <citation type="submission" date="2020-10" db="EMBL/GenBank/DDBJ databases">
        <title>ChiBAC.</title>
        <authorList>
            <person name="Zenner C."/>
            <person name="Hitch T.C.A."/>
            <person name="Clavel T."/>
        </authorList>
    </citation>
    <scope>NUCLEOTIDE SEQUENCE [LARGE SCALE GENOMIC DNA]</scope>
    <source>
        <strain evidence="1 2">DSM 109015</strain>
    </source>
</reference>
<dbReference type="EMBL" id="JADCKC010000001">
    <property type="protein sequence ID" value="MBE5036381.1"/>
    <property type="molecule type" value="Genomic_DNA"/>
</dbReference>
<accession>A0ABR9QZS3</accession>
<keyword evidence="2" id="KW-1185">Reference proteome</keyword>
<evidence type="ECO:0000313" key="2">
    <source>
        <dbReference type="Proteomes" id="UP000768567"/>
    </source>
</evidence>
<organism evidence="1 2">
    <name type="scientific">Gemmiger gallinarum</name>
    <dbReference type="NCBI Taxonomy" id="2779354"/>
    <lineage>
        <taxon>Bacteria</taxon>
        <taxon>Bacillati</taxon>
        <taxon>Bacillota</taxon>
        <taxon>Clostridia</taxon>
        <taxon>Eubacteriales</taxon>
        <taxon>Gemmiger</taxon>
    </lineage>
</organism>
<evidence type="ECO:0000313" key="1">
    <source>
        <dbReference type="EMBL" id="MBE5036381.1"/>
    </source>
</evidence>